<dbReference type="GO" id="GO:0004553">
    <property type="term" value="F:hydrolase activity, hydrolyzing O-glycosyl compounds"/>
    <property type="evidence" value="ECO:0007669"/>
    <property type="project" value="InterPro"/>
</dbReference>
<protein>
    <submittedName>
        <fullName evidence="3">DUF1735 domain-containing protein</fullName>
    </submittedName>
    <submittedName>
        <fullName evidence="4">Glycosyl hydrolase family protein</fullName>
    </submittedName>
</protein>
<dbReference type="InterPro" id="IPR013320">
    <property type="entry name" value="ConA-like_dom_sf"/>
</dbReference>
<name>A0A415N937_9BACE</name>
<evidence type="ECO:0000313" key="3">
    <source>
        <dbReference type="EMBL" id="RHL93071.1"/>
    </source>
</evidence>
<accession>A0A415N937</accession>
<keyword evidence="4" id="KW-0378">Hydrolase</keyword>
<evidence type="ECO:0000313" key="4">
    <source>
        <dbReference type="EMBL" id="RYT81419.1"/>
    </source>
</evidence>
<evidence type="ECO:0000313" key="5">
    <source>
        <dbReference type="Proteomes" id="UP000285013"/>
    </source>
</evidence>
<evidence type="ECO:0000256" key="1">
    <source>
        <dbReference type="ARBA" id="ARBA00006865"/>
    </source>
</evidence>
<dbReference type="Pfam" id="PF00722">
    <property type="entry name" value="Glyco_hydro_16"/>
    <property type="match status" value="1"/>
</dbReference>
<comment type="similarity">
    <text evidence="1">Belongs to the glycosyl hydrolase 16 family.</text>
</comment>
<reference evidence="4 6" key="2">
    <citation type="journal article" date="2019" name="Science, e1252229">
        <title>Invertible promoters mediate bacterial phase variation, antibiotic resistance, and host adaptation in the gut.</title>
        <authorList>
            <person name="Jiang X."/>
            <person name="Hall A.B."/>
            <person name="Arthur T.D."/>
            <person name="Plichta D.R."/>
            <person name="Covington C.T."/>
            <person name="Poyet M."/>
            <person name="Crothers J."/>
            <person name="Moses P.L."/>
            <person name="Tolonen A.C."/>
            <person name="Vlamakis H."/>
            <person name="Alm E.J."/>
            <person name="Xavier R.J."/>
        </authorList>
    </citation>
    <scope>NUCLEOTIDE SEQUENCE [LARGE SCALE GENOMIC DNA]</scope>
    <source>
        <strain evidence="6">bf_0095</strain>
        <strain evidence="4">Bf_0095</strain>
    </source>
</reference>
<dbReference type="InterPro" id="IPR013728">
    <property type="entry name" value="BT_3987-like_N"/>
</dbReference>
<dbReference type="PROSITE" id="PS51257">
    <property type="entry name" value="PROKAR_LIPOPROTEIN"/>
    <property type="match status" value="1"/>
</dbReference>
<sequence length="498" mass="57222">MMKNNIKWLAAVYMAIFTIGFYSCDDGYDLTYKGGLGLNLLELKQASELWNGRECNLFTELSKSNKEADNFSYKLNIALYQNRNADKNATVNLIVNKDSLSKVIAKAKAGEDGAYEKYKEAELLPEEFYLLPSDKLELLAGTKLSDDLELLVYSEKMISLVQKEERNMTFVLPLKIVDSSSYTINDKVNSLMLFFQVKYVAPETGPEYLPDPNPAPEELSDNLKLVWNEEFNYEGVPNPDVWRFEEGFQRNQELQWYSDKNGVCDGEVLVITGKRERVDNPNYQAGSSDWKTNREYAEYTSSSIVTKEYRFRKGTMLVRAKIPTESGAWPAIWTTGGSKDSWCWEWPLGGEIDILEYYFVNGVQSLHANACWGSDTRWSAKWDSYNRPLSDFTKKDANWAEKYHIWRMDWDDNYIKLYLDDELMNEIDLSKTNNGSGGLNDWWRGSWRNPFKDAGNDGEGFGQQIFLNLALGGNGGTPAISKFPLEYKVDYVRVYQNK</sequence>
<reference evidence="3 5" key="1">
    <citation type="submission" date="2018-08" db="EMBL/GenBank/DDBJ databases">
        <title>A genome reference for cultivated species of the human gut microbiota.</title>
        <authorList>
            <person name="Zou Y."/>
            <person name="Xue W."/>
            <person name="Luo G."/>
        </authorList>
    </citation>
    <scope>NUCLEOTIDE SEQUENCE [LARGE SCALE GENOMIC DNA]</scope>
    <source>
        <strain evidence="3 5">AF36-16BH</strain>
    </source>
</reference>
<comment type="caution">
    <text evidence="3">The sequence shown here is derived from an EMBL/GenBank/DDBJ whole genome shotgun (WGS) entry which is preliminary data.</text>
</comment>
<dbReference type="OrthoDB" id="9809583at2"/>
<dbReference type="Proteomes" id="UP000285013">
    <property type="component" value="Unassembled WGS sequence"/>
</dbReference>
<dbReference type="InterPro" id="IPR000757">
    <property type="entry name" value="Beta-glucanase-like"/>
</dbReference>
<dbReference type="SUPFAM" id="SSF49899">
    <property type="entry name" value="Concanavalin A-like lectins/glucanases"/>
    <property type="match status" value="1"/>
</dbReference>
<evidence type="ECO:0000259" key="2">
    <source>
        <dbReference type="PROSITE" id="PS51762"/>
    </source>
</evidence>
<dbReference type="RefSeq" id="WP_118216545.1">
    <property type="nucleotide sequence ID" value="NZ_JAJCKC010000006.1"/>
</dbReference>
<dbReference type="Gene3D" id="2.60.120.200">
    <property type="match status" value="1"/>
</dbReference>
<keyword evidence="6" id="KW-1185">Reference proteome</keyword>
<dbReference type="Gene3D" id="2.60.40.1740">
    <property type="entry name" value="hypothetical protein (bacova_03559)"/>
    <property type="match status" value="1"/>
</dbReference>
<dbReference type="PROSITE" id="PS51762">
    <property type="entry name" value="GH16_2"/>
    <property type="match status" value="1"/>
</dbReference>
<dbReference type="AlphaFoldDB" id="A0A415N937"/>
<dbReference type="InterPro" id="IPR050546">
    <property type="entry name" value="Glycosyl_Hydrlase_16"/>
</dbReference>
<evidence type="ECO:0000313" key="6">
    <source>
        <dbReference type="Proteomes" id="UP000291191"/>
    </source>
</evidence>
<dbReference type="EMBL" id="QRPE01000011">
    <property type="protein sequence ID" value="RHL93071.1"/>
    <property type="molecule type" value="Genomic_DNA"/>
</dbReference>
<dbReference type="CDD" id="cd08023">
    <property type="entry name" value="GH16_laminarinase_like"/>
    <property type="match status" value="1"/>
</dbReference>
<dbReference type="EMBL" id="RCXO01000006">
    <property type="protein sequence ID" value="RYT81419.1"/>
    <property type="molecule type" value="Genomic_DNA"/>
</dbReference>
<dbReference type="PANTHER" id="PTHR10963:SF55">
    <property type="entry name" value="GLYCOSIDE HYDROLASE FAMILY 16 PROTEIN"/>
    <property type="match status" value="1"/>
</dbReference>
<gene>
    <name evidence="3" type="ORF">DWZ95_10860</name>
    <name evidence="4" type="ORF">EAJ06_06970</name>
</gene>
<proteinExistence type="inferred from homology"/>
<dbReference type="GO" id="GO:0005975">
    <property type="term" value="P:carbohydrate metabolic process"/>
    <property type="evidence" value="ECO:0007669"/>
    <property type="project" value="InterPro"/>
</dbReference>
<dbReference type="Pfam" id="PF08522">
    <property type="entry name" value="BT_3987-like_N"/>
    <property type="match status" value="1"/>
</dbReference>
<dbReference type="PANTHER" id="PTHR10963">
    <property type="entry name" value="GLYCOSYL HYDROLASE-RELATED"/>
    <property type="match status" value="1"/>
</dbReference>
<dbReference type="Proteomes" id="UP000291191">
    <property type="component" value="Unassembled WGS sequence"/>
</dbReference>
<feature type="domain" description="GH16" evidence="2">
    <location>
        <begin position="206"/>
        <end position="498"/>
    </location>
</feature>
<organism evidence="3 5">
    <name type="scientific">Bacteroides intestinalis</name>
    <dbReference type="NCBI Taxonomy" id="329854"/>
    <lineage>
        <taxon>Bacteria</taxon>
        <taxon>Pseudomonadati</taxon>
        <taxon>Bacteroidota</taxon>
        <taxon>Bacteroidia</taxon>
        <taxon>Bacteroidales</taxon>
        <taxon>Bacteroidaceae</taxon>
        <taxon>Bacteroides</taxon>
    </lineage>
</organism>